<reference evidence="1" key="1">
    <citation type="submission" date="2016-11" db="EMBL/GenBank/DDBJ databases">
        <title>The genome of Nicotiana attenuata.</title>
        <authorList>
            <person name="Xu S."/>
            <person name="Brockmoeller T."/>
            <person name="Gaquerel E."/>
            <person name="Navarro A."/>
            <person name="Kuhl H."/>
            <person name="Gase K."/>
            <person name="Ling Z."/>
            <person name="Zhou W."/>
            <person name="Kreitzer C."/>
            <person name="Stanke M."/>
            <person name="Tang H."/>
            <person name="Lyons E."/>
            <person name="Pandey P."/>
            <person name="Pandey S.P."/>
            <person name="Timmermann B."/>
            <person name="Baldwin I.T."/>
        </authorList>
    </citation>
    <scope>NUCLEOTIDE SEQUENCE [LARGE SCALE GENOMIC DNA]</scope>
    <source>
        <strain evidence="1">UT</strain>
    </source>
</reference>
<feature type="non-terminal residue" evidence="1">
    <location>
        <position position="134"/>
    </location>
</feature>
<gene>
    <name evidence="1" type="ORF">A4A49_65562</name>
</gene>
<proteinExistence type="predicted"/>
<protein>
    <submittedName>
        <fullName evidence="1">Uncharacterized protein</fullName>
    </submittedName>
</protein>
<dbReference type="InterPro" id="IPR012337">
    <property type="entry name" value="RNaseH-like_sf"/>
</dbReference>
<name>A0A314KIW3_NICAT</name>
<keyword evidence="2" id="KW-1185">Reference proteome</keyword>
<evidence type="ECO:0000313" key="1">
    <source>
        <dbReference type="EMBL" id="OIT29361.1"/>
    </source>
</evidence>
<organism evidence="1 2">
    <name type="scientific">Nicotiana attenuata</name>
    <name type="common">Coyote tobacco</name>
    <dbReference type="NCBI Taxonomy" id="49451"/>
    <lineage>
        <taxon>Eukaryota</taxon>
        <taxon>Viridiplantae</taxon>
        <taxon>Streptophyta</taxon>
        <taxon>Embryophyta</taxon>
        <taxon>Tracheophyta</taxon>
        <taxon>Spermatophyta</taxon>
        <taxon>Magnoliopsida</taxon>
        <taxon>eudicotyledons</taxon>
        <taxon>Gunneridae</taxon>
        <taxon>Pentapetalae</taxon>
        <taxon>asterids</taxon>
        <taxon>lamiids</taxon>
        <taxon>Solanales</taxon>
        <taxon>Solanaceae</taxon>
        <taxon>Nicotianoideae</taxon>
        <taxon>Nicotianeae</taxon>
        <taxon>Nicotiana</taxon>
    </lineage>
</organism>
<dbReference type="InterPro" id="IPR053151">
    <property type="entry name" value="RNase_H-like"/>
</dbReference>
<dbReference type="EMBL" id="MJEQ01001804">
    <property type="protein sequence ID" value="OIT29361.1"/>
    <property type="molecule type" value="Genomic_DNA"/>
</dbReference>
<dbReference type="Proteomes" id="UP000187609">
    <property type="component" value="Unassembled WGS sequence"/>
</dbReference>
<evidence type="ECO:0000313" key="2">
    <source>
        <dbReference type="Proteomes" id="UP000187609"/>
    </source>
</evidence>
<dbReference type="AlphaFoldDB" id="A0A314KIW3"/>
<sequence length="134" mass="15689">HIFFRCNYARSIWAQTRTDHLFPLNSLDKDSWFNWLKKQLASKKSFNTHLPWAVHLPFLLWYIWNFRNGILFQENKPPPPPKTILVKWEPPATNFYKLNIDGSCEGNPGVGGVGGVFRDSRGQWTLGFNMRICH</sequence>
<feature type="non-terminal residue" evidence="1">
    <location>
        <position position="1"/>
    </location>
</feature>
<accession>A0A314KIW3</accession>
<dbReference type="Gramene" id="OIT29361">
    <property type="protein sequence ID" value="OIT29361"/>
    <property type="gene ID" value="A4A49_65562"/>
</dbReference>
<dbReference type="PANTHER" id="PTHR47723:SF19">
    <property type="entry name" value="POLYNUCLEOTIDYL TRANSFERASE, RIBONUCLEASE H-LIKE SUPERFAMILY PROTEIN"/>
    <property type="match status" value="1"/>
</dbReference>
<comment type="caution">
    <text evidence="1">The sequence shown here is derived from an EMBL/GenBank/DDBJ whole genome shotgun (WGS) entry which is preliminary data.</text>
</comment>
<dbReference type="SUPFAM" id="SSF53098">
    <property type="entry name" value="Ribonuclease H-like"/>
    <property type="match status" value="1"/>
</dbReference>
<dbReference type="PANTHER" id="PTHR47723">
    <property type="entry name" value="OS05G0353850 PROTEIN"/>
    <property type="match status" value="1"/>
</dbReference>